<sequence>MGRRKIAIEPIVDERNRTVTFIKRKAGLFKKAHELAVLCQVDVAVIILGANNTFYEFSSVDTDDLIDHYQHSQLPHDVKGPANYGSFRKKERVVIHDRSKKRANHRDSPDTNDADSTSLNDDNADENDDDDDNENELERHDDNGDDDDDDGDSRNATEGAQNDSEDSGGGVKQELSGKPAKKKLRKSVSNVRASAKSSKNPTFNPLQQQVQRQFHNLYAVASNPEASSTNFTHFGTQPNSSFSRATLSNVYDSRSNRGLASGFNSISGNSFIGAPLANSNLGLRSASIPLANRENTKVVETNSQTTRPEEPRSRSSTHSRSRSSVNNGSSSRPALRVQIPSSSGTAIKSEPSSASSPSRSITSTSQFARSNAGHIELPHPTHSKNSTPQSAHAPISGTGLDRVDKSHGFLPSANAMGAGNAGNGFLFNGLPSALNASPSIQQYFATPLQPNHIGSGTNSTGSNVPQVSHPHGYLMQKHIHLAQQQQQQQQQQQHQQHQQHQQQQQHQHQQLRSHNPAVVGQVTDTGSGPLTGSLPSKFANDLMVASPGSSMSMFQDWGYGRAVGANGSGAQTAGAAETNPNAPPNVSNGSSGLTPYINANQTPLSSKYFIFGDPNDDKDKKA</sequence>
<reference evidence="10" key="1">
    <citation type="submission" date="2016-03" db="EMBL/GenBank/DDBJ databases">
        <authorList>
            <person name="Devillers Hugo."/>
        </authorList>
    </citation>
    <scope>NUCLEOTIDE SEQUENCE [LARGE SCALE GENOMIC DNA]</scope>
</reference>
<dbReference type="Gene3D" id="3.40.1810.10">
    <property type="entry name" value="Transcription factor, MADS-box"/>
    <property type="match status" value="1"/>
</dbReference>
<evidence type="ECO:0000256" key="3">
    <source>
        <dbReference type="ARBA" id="ARBA00023125"/>
    </source>
</evidence>
<dbReference type="InterPro" id="IPR033896">
    <property type="entry name" value="MEF2-like_N"/>
</dbReference>
<dbReference type="GO" id="GO:0000981">
    <property type="term" value="F:DNA-binding transcription factor activity, RNA polymerase II-specific"/>
    <property type="evidence" value="ECO:0007669"/>
    <property type="project" value="TreeGrafter"/>
</dbReference>
<feature type="compositionally biased region" description="Polar residues" evidence="7">
    <location>
        <begin position="187"/>
        <end position="205"/>
    </location>
</feature>
<dbReference type="GO" id="GO:0008301">
    <property type="term" value="F:DNA binding, bending"/>
    <property type="evidence" value="ECO:0007669"/>
    <property type="project" value="UniProtKB-ARBA"/>
</dbReference>
<organism evidence="9 10">
    <name type="scientific">Lachancea nothofagi CBS 11611</name>
    <dbReference type="NCBI Taxonomy" id="1266666"/>
    <lineage>
        <taxon>Eukaryota</taxon>
        <taxon>Fungi</taxon>
        <taxon>Dikarya</taxon>
        <taxon>Ascomycota</taxon>
        <taxon>Saccharomycotina</taxon>
        <taxon>Saccharomycetes</taxon>
        <taxon>Saccharomycetales</taxon>
        <taxon>Saccharomycetaceae</taxon>
        <taxon>Lachancea</taxon>
    </lineage>
</organism>
<dbReference type="SMART" id="SM00432">
    <property type="entry name" value="MADS"/>
    <property type="match status" value="1"/>
</dbReference>
<feature type="compositionally biased region" description="Low complexity" evidence="7">
    <location>
        <begin position="346"/>
        <end position="365"/>
    </location>
</feature>
<dbReference type="PANTHER" id="PTHR11945">
    <property type="entry name" value="MADS BOX PROTEIN"/>
    <property type="match status" value="1"/>
</dbReference>
<dbReference type="PROSITE" id="PS50066">
    <property type="entry name" value="MADS_BOX_2"/>
    <property type="match status" value="1"/>
</dbReference>
<dbReference type="OrthoDB" id="1898716at2759"/>
<dbReference type="GO" id="GO:0005634">
    <property type="term" value="C:nucleus"/>
    <property type="evidence" value="ECO:0007669"/>
    <property type="project" value="UniProtKB-SubCell"/>
</dbReference>
<dbReference type="InterPro" id="IPR036879">
    <property type="entry name" value="TF_MADSbox_sf"/>
</dbReference>
<feature type="region of interest" description="Disordered" evidence="7">
    <location>
        <begin position="294"/>
        <end position="406"/>
    </location>
</feature>
<dbReference type="FunFam" id="3.40.1810.10:FF:000013">
    <property type="entry name" value="Transcription factor, MADS-box"/>
    <property type="match status" value="1"/>
</dbReference>
<comment type="similarity">
    <text evidence="6">Belongs to the MEF2 family.</text>
</comment>
<evidence type="ECO:0000256" key="6">
    <source>
        <dbReference type="ARBA" id="ARBA00025805"/>
    </source>
</evidence>
<dbReference type="GO" id="GO:0000978">
    <property type="term" value="F:RNA polymerase II cis-regulatory region sequence-specific DNA binding"/>
    <property type="evidence" value="ECO:0007669"/>
    <property type="project" value="TreeGrafter"/>
</dbReference>
<feature type="compositionally biased region" description="Low complexity" evidence="7">
    <location>
        <begin position="483"/>
        <end position="510"/>
    </location>
</feature>
<dbReference type="PRINTS" id="PR00404">
    <property type="entry name" value="MADSDOMAIN"/>
</dbReference>
<dbReference type="GO" id="GO:0046983">
    <property type="term" value="F:protein dimerization activity"/>
    <property type="evidence" value="ECO:0007669"/>
    <property type="project" value="InterPro"/>
</dbReference>
<dbReference type="Proteomes" id="UP000189911">
    <property type="component" value="Chromosome E"/>
</dbReference>
<evidence type="ECO:0000313" key="10">
    <source>
        <dbReference type="Proteomes" id="UP000189911"/>
    </source>
</evidence>
<evidence type="ECO:0000256" key="4">
    <source>
        <dbReference type="ARBA" id="ARBA00023163"/>
    </source>
</evidence>
<feature type="compositionally biased region" description="Low complexity" evidence="7">
    <location>
        <begin position="322"/>
        <end position="332"/>
    </location>
</feature>
<feature type="region of interest" description="Disordered" evidence="7">
    <location>
        <begin position="72"/>
        <end position="205"/>
    </location>
</feature>
<gene>
    <name evidence="9" type="ORF">LANO_0E08284G</name>
</gene>
<feature type="domain" description="MADS-box" evidence="8">
    <location>
        <begin position="1"/>
        <end position="61"/>
    </location>
</feature>
<dbReference type="GO" id="GO:0045944">
    <property type="term" value="P:positive regulation of transcription by RNA polymerase II"/>
    <property type="evidence" value="ECO:0007669"/>
    <property type="project" value="InterPro"/>
</dbReference>
<keyword evidence="3" id="KW-0238">DNA-binding</keyword>
<keyword evidence="4" id="KW-0804">Transcription</keyword>
<dbReference type="InterPro" id="IPR002100">
    <property type="entry name" value="TF_MADSbox"/>
</dbReference>
<dbReference type="PROSITE" id="PS00350">
    <property type="entry name" value="MADS_BOX_1"/>
    <property type="match status" value="1"/>
</dbReference>
<dbReference type="EMBL" id="LT598451">
    <property type="protein sequence ID" value="SCU94824.1"/>
    <property type="molecule type" value="Genomic_DNA"/>
</dbReference>
<keyword evidence="10" id="KW-1185">Reference proteome</keyword>
<evidence type="ECO:0000256" key="5">
    <source>
        <dbReference type="ARBA" id="ARBA00023242"/>
    </source>
</evidence>
<dbReference type="CDD" id="cd00265">
    <property type="entry name" value="MADS_MEF2_like"/>
    <property type="match status" value="1"/>
</dbReference>
<dbReference type="PANTHER" id="PTHR11945:SF534">
    <property type="entry name" value="MYOCYTE-SPECIFIC ENHANCER FACTOR 2"/>
    <property type="match status" value="1"/>
</dbReference>
<dbReference type="SUPFAM" id="SSF55455">
    <property type="entry name" value="SRF-like"/>
    <property type="match status" value="1"/>
</dbReference>
<feature type="region of interest" description="Disordered" evidence="7">
    <location>
        <begin position="567"/>
        <end position="598"/>
    </location>
</feature>
<evidence type="ECO:0000259" key="8">
    <source>
        <dbReference type="PROSITE" id="PS50066"/>
    </source>
</evidence>
<feature type="compositionally biased region" description="Acidic residues" evidence="7">
    <location>
        <begin position="122"/>
        <end position="135"/>
    </location>
</feature>
<keyword evidence="2" id="KW-0805">Transcription regulation</keyword>
<accession>A0A1G4JV98</accession>
<dbReference type="Pfam" id="PF00319">
    <property type="entry name" value="SRF-TF"/>
    <property type="match status" value="1"/>
</dbReference>
<evidence type="ECO:0000256" key="2">
    <source>
        <dbReference type="ARBA" id="ARBA00023015"/>
    </source>
</evidence>
<proteinExistence type="inferred from homology"/>
<comment type="subcellular location">
    <subcellularLocation>
        <location evidence="1">Nucleus</location>
    </subcellularLocation>
</comment>
<dbReference type="AlphaFoldDB" id="A0A1G4JV98"/>
<evidence type="ECO:0000313" key="9">
    <source>
        <dbReference type="EMBL" id="SCU94824.1"/>
    </source>
</evidence>
<dbReference type="GO" id="GO:0033554">
    <property type="term" value="P:cellular response to stress"/>
    <property type="evidence" value="ECO:0007669"/>
    <property type="project" value="UniProtKB-ARBA"/>
</dbReference>
<feature type="region of interest" description="Disordered" evidence="7">
    <location>
        <begin position="479"/>
        <end position="514"/>
    </location>
</feature>
<evidence type="ECO:0000256" key="1">
    <source>
        <dbReference type="ARBA" id="ARBA00004123"/>
    </source>
</evidence>
<evidence type="ECO:0000256" key="7">
    <source>
        <dbReference type="SAM" id="MobiDB-lite"/>
    </source>
</evidence>
<protein>
    <submittedName>
        <fullName evidence="9">LANO_0E08284g1_1</fullName>
    </submittedName>
</protein>
<feature type="compositionally biased region" description="Polar residues" evidence="7">
    <location>
        <begin position="578"/>
        <end position="598"/>
    </location>
</feature>
<keyword evidence="5" id="KW-0539">Nucleus</keyword>
<name>A0A1G4JV98_9SACH</name>